<reference evidence="3" key="2">
    <citation type="submission" date="2019-07" db="EMBL/GenBank/DDBJ databases">
        <authorList>
            <person name="Seetharam A."/>
            <person name="Woodhouse M."/>
            <person name="Cannon E."/>
        </authorList>
    </citation>
    <scope>NUCLEOTIDE SEQUENCE [LARGE SCALE GENOMIC DNA]</scope>
    <source>
        <strain evidence="3">cv. B73</strain>
    </source>
</reference>
<proteinExistence type="evidence at protein level"/>
<reference evidence="3" key="3">
    <citation type="submission" date="2021-05" db="UniProtKB">
        <authorList>
            <consortium name="EnsemblPlants"/>
        </authorList>
    </citation>
    <scope>IDENTIFICATION</scope>
    <source>
        <strain evidence="3">cv. B73</strain>
    </source>
</reference>
<dbReference type="ExpressionAtlas" id="A0A1D6EY40">
    <property type="expression patterns" value="baseline and differential"/>
</dbReference>
<accession>A0A1D6EY40</accession>
<dbReference type="OMA" id="HFAYNTP"/>
<name>A0A1D6EY40_MAIZE</name>
<dbReference type="EnsemblPlants" id="Zm00001eb106850_T002">
    <property type="protein sequence ID" value="Zm00001eb106850_P002"/>
    <property type="gene ID" value="Zm00001eb106850"/>
</dbReference>
<protein>
    <submittedName>
        <fullName evidence="2">F-box domain containing protein</fullName>
    </submittedName>
</protein>
<keyword evidence="4" id="KW-1185">Reference proteome</keyword>
<dbReference type="Proteomes" id="UP000007305">
    <property type="component" value="Chromosome 2"/>
</dbReference>
<evidence type="ECO:0000256" key="1">
    <source>
        <dbReference type="SAM" id="MobiDB-lite"/>
    </source>
</evidence>
<evidence type="ECO:0000313" key="3">
    <source>
        <dbReference type="EnsemblPlants" id="Zm00001eb106850_P002"/>
    </source>
</evidence>
<keyword evidence="5" id="KW-1267">Proteomics identification</keyword>
<dbReference type="PANTHER" id="PTHR34049:SF1">
    <property type="entry name" value="F-BOX PROTEIN SKIP27"/>
    <property type="match status" value="1"/>
</dbReference>
<organism evidence="3 4">
    <name type="scientific">Zea mays</name>
    <name type="common">Maize</name>
    <dbReference type="NCBI Taxonomy" id="4577"/>
    <lineage>
        <taxon>Eukaryota</taxon>
        <taxon>Viridiplantae</taxon>
        <taxon>Streptophyta</taxon>
        <taxon>Embryophyta</taxon>
        <taxon>Tracheophyta</taxon>
        <taxon>Spermatophyta</taxon>
        <taxon>Magnoliopsida</taxon>
        <taxon>Liliopsida</taxon>
        <taxon>Poales</taxon>
        <taxon>Poaceae</taxon>
        <taxon>PACMAD clade</taxon>
        <taxon>Panicoideae</taxon>
        <taxon>Andropogonodae</taxon>
        <taxon>Andropogoneae</taxon>
        <taxon>Tripsacinae</taxon>
        <taxon>Zea</taxon>
    </lineage>
</organism>
<dbReference type="AlphaFoldDB" id="A0A1D6EY40"/>
<dbReference type="Gramene" id="Zm00001eb106850_T002">
    <property type="protein sequence ID" value="Zm00001eb106850_P002"/>
    <property type="gene ID" value="Zm00001eb106850"/>
</dbReference>
<dbReference type="PANTHER" id="PTHR34049">
    <property type="entry name" value="F-BOX PROTEIN SKIP27"/>
    <property type="match status" value="1"/>
</dbReference>
<reference evidence="2 4" key="1">
    <citation type="submission" date="2015-12" db="EMBL/GenBank/DDBJ databases">
        <title>Update maize B73 reference genome by single molecule sequencing technologies.</title>
        <authorList>
            <consortium name="Maize Genome Sequencing Project"/>
            <person name="Ware D."/>
        </authorList>
    </citation>
    <scope>NUCLEOTIDE SEQUENCE [LARGE SCALE GENOMIC DNA]</scope>
    <source>
        <strain evidence="4">cv. B73</strain>
        <tissue evidence="2">Seedling</tissue>
    </source>
</reference>
<evidence type="ECO:0000313" key="4">
    <source>
        <dbReference type="Proteomes" id="UP000007305"/>
    </source>
</evidence>
<dbReference type="eggNOG" id="ENOG502S1WN">
    <property type="taxonomic scope" value="Eukaryota"/>
</dbReference>
<dbReference type="OrthoDB" id="786450at2759"/>
<gene>
    <name evidence="3" type="primary">LOC100281265</name>
    <name evidence="2" type="ORF">ZEAMMB73_Zm00001d006591</name>
</gene>
<sequence>MAIGQGDEKKGSLARSLSCSNCGSGAIIFGRKRVAVSPTPGSRSPHSPTRTLRKQRSVRFHMEDDGVNLFNQLSLDVLVMIFCKVNHSDLRNLLLTSKSVKEATILAREQHFKFSTPPAKSGFRDEETGGGDDDDEGPGAPKQHRVARSRLGDTNLSSIAVNLSASFEQM</sequence>
<dbReference type="GeneID" id="100281265"/>
<evidence type="ECO:0000313" key="2">
    <source>
        <dbReference type="EMBL" id="ONM24325.1"/>
    </source>
</evidence>
<dbReference type="PaxDb" id="4577-GRMZM6G441368_P01"/>
<dbReference type="EMBL" id="CM007648">
    <property type="protein sequence ID" value="ONM24325.1"/>
    <property type="molecule type" value="Genomic_DNA"/>
</dbReference>
<dbReference type="EnsemblPlants" id="Zm00001eb106850_T001">
    <property type="protein sequence ID" value="Zm00001eb106850_P001"/>
    <property type="gene ID" value="Zm00001eb106850"/>
</dbReference>
<dbReference type="InterPro" id="IPR045286">
    <property type="entry name" value="FBS1-like"/>
</dbReference>
<dbReference type="RefSeq" id="NP_001384507.1">
    <property type="nucleotide sequence ID" value="NM_001397578.1"/>
</dbReference>
<feature type="region of interest" description="Disordered" evidence="1">
    <location>
        <begin position="116"/>
        <end position="151"/>
    </location>
</feature>
<feature type="compositionally biased region" description="Acidic residues" evidence="1">
    <location>
        <begin position="128"/>
        <end position="137"/>
    </location>
</feature>
<evidence type="ECO:0007829" key="5">
    <source>
        <dbReference type="PeptideAtlas" id="A0A1D6EY40"/>
    </source>
</evidence>
<dbReference type="Gramene" id="Zm00001eb106850_T001">
    <property type="protein sequence ID" value="Zm00001eb106850_P001"/>
    <property type="gene ID" value="Zm00001eb106850"/>
</dbReference>